<comment type="caution">
    <text evidence="2">The sequence shown here is derived from an EMBL/GenBank/DDBJ whole genome shotgun (WGS) entry which is preliminary data.</text>
</comment>
<name>A0ABQ2NMY4_9FLAO</name>
<feature type="transmembrane region" description="Helical" evidence="1">
    <location>
        <begin position="5"/>
        <end position="25"/>
    </location>
</feature>
<sequence>MNTKLIATVINAVISFIIIVPISFFMNKFINDSEMTFMEFFNQKWYIFLIFVVIFAVYNTYFKNKKAN</sequence>
<dbReference type="Proteomes" id="UP000620064">
    <property type="component" value="Unassembled WGS sequence"/>
</dbReference>
<keyword evidence="1" id="KW-1133">Transmembrane helix</keyword>
<feature type="transmembrane region" description="Helical" evidence="1">
    <location>
        <begin position="45"/>
        <end position="62"/>
    </location>
</feature>
<accession>A0ABQ2NMY4</accession>
<reference evidence="3" key="1">
    <citation type="journal article" date="2019" name="Int. J. Syst. Evol. Microbiol.">
        <title>The Global Catalogue of Microorganisms (GCM) 10K type strain sequencing project: providing services to taxonomists for standard genome sequencing and annotation.</title>
        <authorList>
            <consortium name="The Broad Institute Genomics Platform"/>
            <consortium name="The Broad Institute Genome Sequencing Center for Infectious Disease"/>
            <person name="Wu L."/>
            <person name="Ma J."/>
        </authorList>
    </citation>
    <scope>NUCLEOTIDE SEQUENCE [LARGE SCALE GENOMIC DNA]</scope>
    <source>
        <strain evidence="3">CGMCC 1.7656</strain>
    </source>
</reference>
<dbReference type="EMBL" id="BMLV01000005">
    <property type="protein sequence ID" value="GGP05666.1"/>
    <property type="molecule type" value="Genomic_DNA"/>
</dbReference>
<keyword evidence="1" id="KW-0472">Membrane</keyword>
<evidence type="ECO:0000313" key="2">
    <source>
        <dbReference type="EMBL" id="GGP05666.1"/>
    </source>
</evidence>
<keyword evidence="1" id="KW-0812">Transmembrane</keyword>
<gene>
    <name evidence="2" type="ORF">GCM10010992_22660</name>
</gene>
<evidence type="ECO:0000313" key="3">
    <source>
        <dbReference type="Proteomes" id="UP000620064"/>
    </source>
</evidence>
<dbReference type="RefSeq" id="WP_188618239.1">
    <property type="nucleotide sequence ID" value="NZ_BMLV01000005.1"/>
</dbReference>
<organism evidence="2 3">
    <name type="scientific">Cloacibacterium rupense</name>
    <dbReference type="NCBI Taxonomy" id="517423"/>
    <lineage>
        <taxon>Bacteria</taxon>
        <taxon>Pseudomonadati</taxon>
        <taxon>Bacteroidota</taxon>
        <taxon>Flavobacteriia</taxon>
        <taxon>Flavobacteriales</taxon>
        <taxon>Weeksellaceae</taxon>
    </lineage>
</organism>
<protein>
    <submittedName>
        <fullName evidence="2">Uncharacterized protein</fullName>
    </submittedName>
</protein>
<proteinExistence type="predicted"/>
<keyword evidence="3" id="KW-1185">Reference proteome</keyword>
<evidence type="ECO:0000256" key="1">
    <source>
        <dbReference type="SAM" id="Phobius"/>
    </source>
</evidence>